<dbReference type="Proteomes" id="UP000521748">
    <property type="component" value="Unassembled WGS sequence"/>
</dbReference>
<reference evidence="2 3" key="1">
    <citation type="submission" date="2020-07" db="EMBL/GenBank/DDBJ databases">
        <title>Sequencing the genomes of 1000 actinobacteria strains.</title>
        <authorList>
            <person name="Klenk H.-P."/>
        </authorList>
    </citation>
    <scope>NUCLEOTIDE SEQUENCE [LARGE SCALE GENOMIC DNA]</scope>
    <source>
        <strain evidence="2 3">DSM 102047</strain>
    </source>
</reference>
<protein>
    <submittedName>
        <fullName evidence="2">Uncharacterized protein</fullName>
    </submittedName>
</protein>
<comment type="caution">
    <text evidence="2">The sequence shown here is derived from an EMBL/GenBank/DDBJ whole genome shotgun (WGS) entry which is preliminary data.</text>
</comment>
<proteinExistence type="predicted"/>
<organism evidence="2 3">
    <name type="scientific">Psychromicrobium silvestre</name>
    <dbReference type="NCBI Taxonomy" id="1645614"/>
    <lineage>
        <taxon>Bacteria</taxon>
        <taxon>Bacillati</taxon>
        <taxon>Actinomycetota</taxon>
        <taxon>Actinomycetes</taxon>
        <taxon>Micrococcales</taxon>
        <taxon>Micrococcaceae</taxon>
        <taxon>Psychromicrobium</taxon>
    </lineage>
</organism>
<keyword evidence="3" id="KW-1185">Reference proteome</keyword>
<evidence type="ECO:0000256" key="1">
    <source>
        <dbReference type="SAM" id="MobiDB-lite"/>
    </source>
</evidence>
<evidence type="ECO:0000313" key="3">
    <source>
        <dbReference type="Proteomes" id="UP000521748"/>
    </source>
</evidence>
<dbReference type="EMBL" id="JACBYQ010000002">
    <property type="protein sequence ID" value="NYE96246.1"/>
    <property type="molecule type" value="Genomic_DNA"/>
</dbReference>
<name>A0A7Y9S8R3_9MICC</name>
<gene>
    <name evidence="2" type="ORF">FHU41_002496</name>
</gene>
<accession>A0A7Y9S8R3</accession>
<feature type="compositionally biased region" description="Basic and acidic residues" evidence="1">
    <location>
        <begin position="1"/>
        <end position="11"/>
    </location>
</feature>
<dbReference type="AlphaFoldDB" id="A0A7Y9S8R3"/>
<evidence type="ECO:0000313" key="2">
    <source>
        <dbReference type="EMBL" id="NYE96246.1"/>
    </source>
</evidence>
<feature type="region of interest" description="Disordered" evidence="1">
    <location>
        <begin position="1"/>
        <end position="25"/>
    </location>
</feature>
<sequence>MRFRCRSDHSPKVRPIPGGSVGGGLLRQPFSYLPKQSNRGKFRQIDERAVPRCEIWSSEPGSLEYSVTPGSYFVNIRQLAAHQ</sequence>